<dbReference type="InterPro" id="IPR001279">
    <property type="entry name" value="Metallo-B-lactamas"/>
</dbReference>
<dbReference type="AlphaFoldDB" id="A0A7I7W6W0"/>
<evidence type="ECO:0000313" key="2">
    <source>
        <dbReference type="EMBL" id="BBZ11508.1"/>
    </source>
</evidence>
<dbReference type="OrthoDB" id="3190691at2"/>
<dbReference type="PANTHER" id="PTHR43546">
    <property type="entry name" value="UPF0173 METAL-DEPENDENT HYDROLASE MJ1163-RELATED"/>
    <property type="match status" value="1"/>
</dbReference>
<dbReference type="InterPro" id="IPR050114">
    <property type="entry name" value="UPF0173_UPF0282_UlaG_hydrolase"/>
</dbReference>
<accession>A0A7I7W6W0</accession>
<organism evidence="3 4">
    <name type="scientific">Mycobacterium branderi</name>
    <dbReference type="NCBI Taxonomy" id="43348"/>
    <lineage>
        <taxon>Bacteria</taxon>
        <taxon>Bacillati</taxon>
        <taxon>Actinomycetota</taxon>
        <taxon>Actinomycetes</taxon>
        <taxon>Mycobacteriales</taxon>
        <taxon>Mycobacteriaceae</taxon>
        <taxon>Mycobacterium</taxon>
    </lineage>
</organism>
<feature type="domain" description="Metallo-beta-lactamase" evidence="1">
    <location>
        <begin position="42"/>
        <end position="221"/>
    </location>
</feature>
<dbReference type="InterPro" id="IPR036866">
    <property type="entry name" value="RibonucZ/Hydroxyglut_hydro"/>
</dbReference>
<dbReference type="EMBL" id="AP022606">
    <property type="protein sequence ID" value="BBZ11508.1"/>
    <property type="molecule type" value="Genomic_DNA"/>
</dbReference>
<dbReference type="Pfam" id="PF12706">
    <property type="entry name" value="Lactamase_B_2"/>
    <property type="match status" value="1"/>
</dbReference>
<dbReference type="Proteomes" id="UP000192441">
    <property type="component" value="Unassembled WGS sequence"/>
</dbReference>
<evidence type="ECO:0000313" key="4">
    <source>
        <dbReference type="Proteomes" id="UP000192441"/>
    </source>
</evidence>
<dbReference type="Gene3D" id="3.60.15.10">
    <property type="entry name" value="Ribonuclease Z/Hydroxyacylglutathione hydrolase-like"/>
    <property type="match status" value="1"/>
</dbReference>
<keyword evidence="5" id="KW-1185">Reference proteome</keyword>
<dbReference type="Proteomes" id="UP000467379">
    <property type="component" value="Chromosome"/>
</dbReference>
<reference evidence="3 4" key="1">
    <citation type="submission" date="2016-12" db="EMBL/GenBank/DDBJ databases">
        <title>The new phylogeny of genus Mycobacterium.</title>
        <authorList>
            <person name="Tortoli E."/>
            <person name="Trovato A."/>
            <person name="Cirillo D.M."/>
        </authorList>
    </citation>
    <scope>NUCLEOTIDE SEQUENCE [LARGE SCALE GENOMIC DNA]</scope>
    <source>
        <strain evidence="3 4">DSM 44624</strain>
    </source>
</reference>
<dbReference type="SUPFAM" id="SSF56281">
    <property type="entry name" value="Metallo-hydrolase/oxidoreductase"/>
    <property type="match status" value="1"/>
</dbReference>
<dbReference type="PANTHER" id="PTHR43546:SF3">
    <property type="entry name" value="UPF0173 METAL-DEPENDENT HYDROLASE MJ1163"/>
    <property type="match status" value="1"/>
</dbReference>
<reference evidence="2" key="3">
    <citation type="submission" date="2020-02" db="EMBL/GenBank/DDBJ databases">
        <authorList>
            <person name="Matsumoto Y."/>
            <person name="Motooka D."/>
            <person name="Nakamura S."/>
        </authorList>
    </citation>
    <scope>NUCLEOTIDE SEQUENCE</scope>
    <source>
        <strain evidence="2">JCM 12687</strain>
    </source>
</reference>
<evidence type="ECO:0000313" key="5">
    <source>
        <dbReference type="Proteomes" id="UP000467379"/>
    </source>
</evidence>
<evidence type="ECO:0000259" key="1">
    <source>
        <dbReference type="Pfam" id="PF12706"/>
    </source>
</evidence>
<dbReference type="EMBL" id="MVHM01000018">
    <property type="protein sequence ID" value="ORA33551.1"/>
    <property type="molecule type" value="Genomic_DNA"/>
</dbReference>
<protein>
    <recommendedName>
        <fullName evidence="1">Metallo-beta-lactamase domain-containing protein</fullName>
    </recommendedName>
</protein>
<evidence type="ECO:0000313" key="3">
    <source>
        <dbReference type="EMBL" id="ORA33551.1"/>
    </source>
</evidence>
<sequence>MRIRRLGWAGIEVIAEDVSLVVDYVHDFRVLSSVLPNEQFVAPTRPGEASAALVTHLHGDHTDVAAIQTAVGPRGLVLRPPPFVGSDEEAVGTARQEADIAASSLQARVVTDWEQIELGPFTITAVPAVDGLGDPQLGWVVQAEGQRIFHGGDTMFHGYWWLIAHRTGPIDVAVLPVNGAKVNFPVPHLQPASELPADLTPEQAAQAAVILGANTLVPMHFGVHRPPYYVEEDDPLAKLAIAARAKSLRVVNLEPGETLDVAAVPV</sequence>
<reference evidence="2 5" key="2">
    <citation type="journal article" date="2019" name="Emerg. Microbes Infect.">
        <title>Comprehensive subspecies identification of 175 nontuberculous mycobacteria species based on 7547 genomic profiles.</title>
        <authorList>
            <person name="Matsumoto Y."/>
            <person name="Kinjo T."/>
            <person name="Motooka D."/>
            <person name="Nabeya D."/>
            <person name="Jung N."/>
            <person name="Uechi K."/>
            <person name="Horii T."/>
            <person name="Iida T."/>
            <person name="Fujita J."/>
            <person name="Nakamura S."/>
        </authorList>
    </citation>
    <scope>NUCLEOTIDE SEQUENCE [LARGE SCALE GENOMIC DNA]</scope>
    <source>
        <strain evidence="2 5">JCM 12687</strain>
    </source>
</reference>
<dbReference type="RefSeq" id="WP_083133535.1">
    <property type="nucleotide sequence ID" value="NZ_AP022606.1"/>
</dbReference>
<proteinExistence type="predicted"/>
<gene>
    <name evidence="3" type="ORF">BST20_21995</name>
    <name evidence="2" type="ORF">MBRA_17030</name>
</gene>
<name>A0A7I7W6W0_9MYCO</name>